<name>A0A6N3T344_9PROT</name>
<dbReference type="SUPFAM" id="SSF161098">
    <property type="entry name" value="MetI-like"/>
    <property type="match status" value="1"/>
</dbReference>
<dbReference type="Proteomes" id="UP000032673">
    <property type="component" value="Unassembled WGS sequence"/>
</dbReference>
<evidence type="ECO:0000256" key="3">
    <source>
        <dbReference type="ARBA" id="ARBA00022989"/>
    </source>
</evidence>
<evidence type="ECO:0000256" key="2">
    <source>
        <dbReference type="ARBA" id="ARBA00022692"/>
    </source>
</evidence>
<evidence type="ECO:0000256" key="4">
    <source>
        <dbReference type="ARBA" id="ARBA00023136"/>
    </source>
</evidence>
<accession>A0A6N3T344</accession>
<sequence length="135" mass="14381">MAFTGIALAFAVLSIALGTHQGQKLHLLLMLTVLPATILALYLPFIATPFHANRLLLSCMQGVLIGPAISLWPLTHLKSAPSVWTQTAQELGANRAARFRLLWLPLLGSSLTVSLILTCVLSGFGTALLLKASLP</sequence>
<keyword evidence="2 5" id="KW-0812">Transmembrane</keyword>
<reference evidence="6 8" key="1">
    <citation type="submission" date="2012-11" db="EMBL/GenBank/DDBJ databases">
        <title>Whole genome sequence of Acetobacter indonesiensis 5H-1.</title>
        <authorList>
            <person name="Azuma Y."/>
            <person name="Higashiura N."/>
            <person name="Hirakawa H."/>
            <person name="Matsushita K."/>
        </authorList>
    </citation>
    <scope>NUCLEOTIDE SEQUENCE [LARGE SCALE GENOMIC DNA]</scope>
    <source>
        <strain evidence="6 8">5H-1</strain>
    </source>
</reference>
<comment type="subcellular location">
    <subcellularLocation>
        <location evidence="1">Membrane</location>
        <topology evidence="1">Multi-pass membrane protein</topology>
    </subcellularLocation>
</comment>
<protein>
    <submittedName>
        <fullName evidence="7">Uncharacterized protein</fullName>
    </submittedName>
</protein>
<evidence type="ECO:0000256" key="1">
    <source>
        <dbReference type="ARBA" id="ARBA00004141"/>
    </source>
</evidence>
<dbReference type="InterPro" id="IPR035906">
    <property type="entry name" value="MetI-like_sf"/>
</dbReference>
<feature type="transmembrane region" description="Helical" evidence="5">
    <location>
        <begin position="28"/>
        <end position="48"/>
    </location>
</feature>
<comment type="caution">
    <text evidence="7">The sequence shown here is derived from an EMBL/GenBank/DDBJ whole genome shotgun (WGS) entry which is preliminary data.</text>
</comment>
<dbReference type="GO" id="GO:0016020">
    <property type="term" value="C:membrane"/>
    <property type="evidence" value="ECO:0007669"/>
    <property type="project" value="UniProtKB-SubCell"/>
</dbReference>
<reference evidence="7 9" key="2">
    <citation type="submission" date="2019-07" db="EMBL/GenBank/DDBJ databases">
        <title>Whole genome shotgun sequence of Acetobacter indonesiensis NBRC 16471.</title>
        <authorList>
            <person name="Hosoyama A."/>
            <person name="Uohara A."/>
            <person name="Ohji S."/>
            <person name="Ichikawa N."/>
        </authorList>
    </citation>
    <scope>NUCLEOTIDE SEQUENCE [LARGE SCALE GENOMIC DNA]</scope>
    <source>
        <strain evidence="7 9">NBRC 16471</strain>
    </source>
</reference>
<feature type="transmembrane region" description="Helical" evidence="5">
    <location>
        <begin position="102"/>
        <end position="130"/>
    </location>
</feature>
<gene>
    <name evidence="6" type="ORF">Abin_002_137</name>
    <name evidence="7" type="ORF">AIN02nite_16010</name>
</gene>
<evidence type="ECO:0000313" key="8">
    <source>
        <dbReference type="Proteomes" id="UP000032673"/>
    </source>
</evidence>
<keyword evidence="3 5" id="KW-1133">Transmembrane helix</keyword>
<organism evidence="7 9">
    <name type="scientific">Acetobacter indonesiensis</name>
    <dbReference type="NCBI Taxonomy" id="104101"/>
    <lineage>
        <taxon>Bacteria</taxon>
        <taxon>Pseudomonadati</taxon>
        <taxon>Pseudomonadota</taxon>
        <taxon>Alphaproteobacteria</taxon>
        <taxon>Acetobacterales</taxon>
        <taxon>Acetobacteraceae</taxon>
        <taxon>Acetobacter</taxon>
    </lineage>
</organism>
<evidence type="ECO:0000313" key="9">
    <source>
        <dbReference type="Proteomes" id="UP000321104"/>
    </source>
</evidence>
<dbReference type="AlphaFoldDB" id="A0A6N3T344"/>
<dbReference type="EMBL" id="BAMW01000002">
    <property type="protein sequence ID" value="GAN61881.1"/>
    <property type="molecule type" value="Genomic_DNA"/>
</dbReference>
<dbReference type="EMBL" id="BJXQ01000008">
    <property type="protein sequence ID" value="GEN03576.1"/>
    <property type="molecule type" value="Genomic_DNA"/>
</dbReference>
<proteinExistence type="predicted"/>
<dbReference type="Proteomes" id="UP000321104">
    <property type="component" value="Unassembled WGS sequence"/>
</dbReference>
<evidence type="ECO:0000256" key="5">
    <source>
        <dbReference type="SAM" id="Phobius"/>
    </source>
</evidence>
<evidence type="ECO:0000313" key="7">
    <source>
        <dbReference type="EMBL" id="GEN03576.1"/>
    </source>
</evidence>
<keyword evidence="4 5" id="KW-0472">Membrane</keyword>
<evidence type="ECO:0000313" key="6">
    <source>
        <dbReference type="EMBL" id="GAN61881.1"/>
    </source>
</evidence>
<keyword evidence="8" id="KW-1185">Reference proteome</keyword>